<dbReference type="AlphaFoldDB" id="A0AAU9R4R0"/>
<dbReference type="RefSeq" id="WP_260368798.1">
    <property type="nucleotide sequence ID" value="NZ_OV915080.1"/>
</dbReference>
<sequence length="325" mass="36728">MIKKEVKVSLLYELENLHHVVVQVAYVDGESVYALQLLHKQTDIAVYHGNARGKKVYFDPHFPHVYLTDKAGGHTQTFTYSGSGHKWYIGTKHQKSGHTLWDIQIARVDLDVYPIQHDSNTQMVRLSHLNRAGATYGDGSVQYEGKLYERMEAAVSPDLQTFLVATIDLNHVGHFAIYDNNLIQEKMDEAEASHANVNIEDIPCLGAFTIPHFNQYPLKSIQGYAIDNDANIYVSSQPSPKPGLFGHYKQQSPREIVKIPWCEADSKKWSVADLDREKVIDQFGFATEFEGIQVSESGDLYLTVAYHAKDNGTTLKNRIYRISGL</sequence>
<dbReference type="GO" id="GO:0042742">
    <property type="term" value="P:defense response to bacterium"/>
    <property type="evidence" value="ECO:0007669"/>
    <property type="project" value="InterPro"/>
</dbReference>
<dbReference type="Proteomes" id="UP001295440">
    <property type="component" value="Chromosome"/>
</dbReference>
<dbReference type="SUPFAM" id="SSF63829">
    <property type="entry name" value="Calcium-dependent phosphotriesterase"/>
    <property type="match status" value="1"/>
</dbReference>
<gene>
    <name evidence="1" type="ORF">LDD865_0927</name>
</gene>
<name>A0AAU9R4R0_9LACO</name>
<evidence type="ECO:0000313" key="2">
    <source>
        <dbReference type="Proteomes" id="UP001295440"/>
    </source>
</evidence>
<dbReference type="Pfam" id="PF17312">
    <property type="entry name" value="Helveticin_J"/>
    <property type="match status" value="1"/>
</dbReference>
<proteinExistence type="predicted"/>
<dbReference type="InterPro" id="IPR035280">
    <property type="entry name" value="Helveticin_J"/>
</dbReference>
<organism evidence="1 2">
    <name type="scientific">Lactobacillus delbrueckii subsp. delbrueckii</name>
    <dbReference type="NCBI Taxonomy" id="83684"/>
    <lineage>
        <taxon>Bacteria</taxon>
        <taxon>Bacillati</taxon>
        <taxon>Bacillota</taxon>
        <taxon>Bacilli</taxon>
        <taxon>Lactobacillales</taxon>
        <taxon>Lactobacillaceae</taxon>
        <taxon>Lactobacillus</taxon>
    </lineage>
</organism>
<protein>
    <submittedName>
        <fullName evidence="1">Bacteriocin helveticin-J</fullName>
    </submittedName>
</protein>
<reference evidence="1" key="1">
    <citation type="submission" date="2022-02" db="EMBL/GenBank/DDBJ databases">
        <authorList>
            <person name="Deutsch MARIE S."/>
        </authorList>
    </citation>
    <scope>NUCLEOTIDE SEQUENCE</scope>
    <source>
        <strain evidence="1">CIRM-BIA865</strain>
    </source>
</reference>
<dbReference type="EMBL" id="OV915080">
    <property type="protein sequence ID" value="CAH1706086.1"/>
    <property type="molecule type" value="Genomic_DNA"/>
</dbReference>
<evidence type="ECO:0000313" key="1">
    <source>
        <dbReference type="EMBL" id="CAH1706086.1"/>
    </source>
</evidence>
<accession>A0AAU9R4R0</accession>